<protein>
    <submittedName>
        <fullName evidence="2">Uncharacterized protein</fullName>
    </submittedName>
</protein>
<accession>A0A5M3N596</accession>
<feature type="compositionally biased region" description="Basic and acidic residues" evidence="1">
    <location>
        <begin position="745"/>
        <end position="757"/>
    </location>
</feature>
<feature type="compositionally biased region" description="Polar residues" evidence="1">
    <location>
        <begin position="707"/>
        <end position="723"/>
    </location>
</feature>
<dbReference type="GeneID" id="19204507"/>
<dbReference type="EMBL" id="JH711573">
    <property type="protein sequence ID" value="EIW86563.1"/>
    <property type="molecule type" value="Genomic_DNA"/>
</dbReference>
<keyword evidence="3" id="KW-1185">Reference proteome</keyword>
<dbReference type="KEGG" id="cput:CONPUDRAFT_161285"/>
<feature type="compositionally biased region" description="Polar residues" evidence="1">
    <location>
        <begin position="535"/>
        <end position="559"/>
    </location>
</feature>
<dbReference type="PANTHER" id="PTHR38696:SF1">
    <property type="entry name" value="MEDIATOR OF RNA POLYMERASE II TRANSCRIPTION SUBUNIT 13"/>
    <property type="match status" value="1"/>
</dbReference>
<reference evidence="3" key="1">
    <citation type="journal article" date="2012" name="Science">
        <title>The Paleozoic origin of enzymatic lignin decomposition reconstructed from 31 fungal genomes.</title>
        <authorList>
            <person name="Floudas D."/>
            <person name="Binder M."/>
            <person name="Riley R."/>
            <person name="Barry K."/>
            <person name="Blanchette R.A."/>
            <person name="Henrissat B."/>
            <person name="Martinez A.T."/>
            <person name="Otillar R."/>
            <person name="Spatafora J.W."/>
            <person name="Yadav J.S."/>
            <person name="Aerts A."/>
            <person name="Benoit I."/>
            <person name="Boyd A."/>
            <person name="Carlson A."/>
            <person name="Copeland A."/>
            <person name="Coutinho P.M."/>
            <person name="de Vries R.P."/>
            <person name="Ferreira P."/>
            <person name="Findley K."/>
            <person name="Foster B."/>
            <person name="Gaskell J."/>
            <person name="Glotzer D."/>
            <person name="Gorecki P."/>
            <person name="Heitman J."/>
            <person name="Hesse C."/>
            <person name="Hori C."/>
            <person name="Igarashi K."/>
            <person name="Jurgens J.A."/>
            <person name="Kallen N."/>
            <person name="Kersten P."/>
            <person name="Kohler A."/>
            <person name="Kuees U."/>
            <person name="Kumar T.K.A."/>
            <person name="Kuo A."/>
            <person name="LaButti K."/>
            <person name="Larrondo L.F."/>
            <person name="Lindquist E."/>
            <person name="Ling A."/>
            <person name="Lombard V."/>
            <person name="Lucas S."/>
            <person name="Lundell T."/>
            <person name="Martin R."/>
            <person name="McLaughlin D.J."/>
            <person name="Morgenstern I."/>
            <person name="Morin E."/>
            <person name="Murat C."/>
            <person name="Nagy L.G."/>
            <person name="Nolan M."/>
            <person name="Ohm R.A."/>
            <person name="Patyshakuliyeva A."/>
            <person name="Rokas A."/>
            <person name="Ruiz-Duenas F.J."/>
            <person name="Sabat G."/>
            <person name="Salamov A."/>
            <person name="Samejima M."/>
            <person name="Schmutz J."/>
            <person name="Slot J.C."/>
            <person name="St John F."/>
            <person name="Stenlid J."/>
            <person name="Sun H."/>
            <person name="Sun S."/>
            <person name="Syed K."/>
            <person name="Tsang A."/>
            <person name="Wiebenga A."/>
            <person name="Young D."/>
            <person name="Pisabarro A."/>
            <person name="Eastwood D.C."/>
            <person name="Martin F."/>
            <person name="Cullen D."/>
            <person name="Grigoriev I.V."/>
            <person name="Hibbett D.S."/>
        </authorList>
    </citation>
    <scope>NUCLEOTIDE SEQUENCE [LARGE SCALE GENOMIC DNA]</scope>
    <source>
        <strain evidence="3">RWD-64-598 SS2</strain>
    </source>
</reference>
<dbReference type="RefSeq" id="XP_007763331.1">
    <property type="nucleotide sequence ID" value="XM_007765141.1"/>
</dbReference>
<feature type="compositionally biased region" description="Low complexity" evidence="1">
    <location>
        <begin position="461"/>
        <end position="475"/>
    </location>
</feature>
<feature type="compositionally biased region" description="Basic and acidic residues" evidence="1">
    <location>
        <begin position="773"/>
        <end position="785"/>
    </location>
</feature>
<comment type="caution">
    <text evidence="2">The sequence shown here is derived from an EMBL/GenBank/DDBJ whole genome shotgun (WGS) entry which is preliminary data.</text>
</comment>
<feature type="compositionally biased region" description="Low complexity" evidence="1">
    <location>
        <begin position="760"/>
        <end position="772"/>
    </location>
</feature>
<feature type="compositionally biased region" description="Basic and acidic residues" evidence="1">
    <location>
        <begin position="622"/>
        <end position="647"/>
    </location>
</feature>
<feature type="compositionally biased region" description="Polar residues" evidence="1">
    <location>
        <begin position="612"/>
        <end position="621"/>
    </location>
</feature>
<feature type="compositionally biased region" description="Polar residues" evidence="1">
    <location>
        <begin position="324"/>
        <end position="338"/>
    </location>
</feature>
<gene>
    <name evidence="2" type="ORF">CONPUDRAFT_161285</name>
</gene>
<organism evidence="2 3">
    <name type="scientific">Coniophora puteana (strain RWD-64-598)</name>
    <name type="common">Brown rot fungus</name>
    <dbReference type="NCBI Taxonomy" id="741705"/>
    <lineage>
        <taxon>Eukaryota</taxon>
        <taxon>Fungi</taxon>
        <taxon>Dikarya</taxon>
        <taxon>Basidiomycota</taxon>
        <taxon>Agaricomycotina</taxon>
        <taxon>Agaricomycetes</taxon>
        <taxon>Agaricomycetidae</taxon>
        <taxon>Boletales</taxon>
        <taxon>Coniophorineae</taxon>
        <taxon>Coniophoraceae</taxon>
        <taxon>Coniophora</taxon>
    </lineage>
</organism>
<name>A0A5M3N596_CONPW</name>
<feature type="region of interest" description="Disordered" evidence="1">
    <location>
        <begin position="272"/>
        <end position="399"/>
    </location>
</feature>
<dbReference type="Proteomes" id="UP000053558">
    <property type="component" value="Unassembled WGS sequence"/>
</dbReference>
<feature type="region of interest" description="Disordered" evidence="1">
    <location>
        <begin position="414"/>
        <end position="824"/>
    </location>
</feature>
<dbReference type="AlphaFoldDB" id="A0A5M3N596"/>
<proteinExistence type="predicted"/>
<sequence length="824" mass="88404">MQPTSSTDSRFVPRKEFIKELRTPHNFSLLTVSGSSFVRLYSFPPAVIEALHNLFDNFYLTIAFRKDEAHSTCEFTLNQKPWASPKSDRTERILVDIISVIYKHGYSLLSTLDYGRENDDRIALAFSAPALPSNPILRNSPVPPGSGSTLSHQTNVKPDARVPFAISFVSATVLRVIYPPLNSTPAILQAVRGSWPRGIVSEKKIGDATYEFKLKGYKWFHEDTFASDSLTHILSLFSSLDSHACSMTASLSLGTRSRVKDLWLFTAPGTGDTADHAPDSPISHAGSHQEFRRSTLGQTPEPLYGSDEGVIPHSMHRRAPSAPQPSLSHALQSSTFAQPTRGESGALPAYTSGQTPAPPVGSVRKPAPRAQIPVSVNMDAQEDEPAYSYKEPPPDVVSNSANIVENMAGVGTHGRGKYGPGSNSMYTAAPAPKLEHSNDDMATSPKMGSTYKTHSQPPSLTSSSPNPRSHLSSPRHSTRPASSQSRSPPFTPPYSPPSNIQFMSNTPPQLPDVSPDASQPLLSPGMFADKGRDSAFSSQTEDTSTDWSGTKSNIQNGNRNGRESSLARRTTSPAPVLPGGWVKTPDDEEMEPNSLHAHSGNAAQQAVGEGVNIQQGRSPQRSLHDVDARVRSPELVHDHDNAQRKSEAGLVGVIPPRSQTPSPAVASSPTKDTSGKDGAPLGSPTKSRGAKGNGWVLVNVEGKSTPEDSNTQQNAASKENTSVGPKDVREGASMSPAAKAIVMIDAKEAKEAREAKAKAKSGSGLRRLLSFSRSDKNADSNKANRPDSPPTEKGGRSPRSPPNKLRSRLARLSGSDQYKAAGSR</sequence>
<dbReference type="PANTHER" id="PTHR38696">
    <property type="entry name" value="MEDIATOR OF RNA POLYMERASE II TRANSCRIPTION SUBUNIT 13"/>
    <property type="match status" value="1"/>
</dbReference>
<evidence type="ECO:0000313" key="3">
    <source>
        <dbReference type="Proteomes" id="UP000053558"/>
    </source>
</evidence>
<dbReference type="OMA" id="FYPRKEF"/>
<dbReference type="OrthoDB" id="3358646at2759"/>
<feature type="compositionally biased region" description="Polar residues" evidence="1">
    <location>
        <begin position="657"/>
        <end position="672"/>
    </location>
</feature>
<feature type="compositionally biased region" description="Polar residues" evidence="1">
    <location>
        <begin position="446"/>
        <end position="460"/>
    </location>
</feature>
<evidence type="ECO:0000256" key="1">
    <source>
        <dbReference type="SAM" id="MobiDB-lite"/>
    </source>
</evidence>
<evidence type="ECO:0000313" key="2">
    <source>
        <dbReference type="EMBL" id="EIW86563.1"/>
    </source>
</evidence>